<name>A0A227KSB5_9BURK</name>
<dbReference type="Gene3D" id="2.60.120.1140">
    <property type="entry name" value="Protein of unknown function DUF192"/>
    <property type="match status" value="1"/>
</dbReference>
<evidence type="ECO:0000313" key="3">
    <source>
        <dbReference type="Proteomes" id="UP000214610"/>
    </source>
</evidence>
<reference evidence="3" key="1">
    <citation type="submission" date="2017-05" db="EMBL/GenBank/DDBJ databases">
        <title>Improved OligoMM genomes.</title>
        <authorList>
            <person name="Garzetti D."/>
        </authorList>
    </citation>
    <scope>NUCLEOTIDE SEQUENCE [LARGE SCALE GENOMIC DNA]</scope>
    <source>
        <strain evidence="3">YL45</strain>
    </source>
</reference>
<dbReference type="PANTHER" id="PTHR37953">
    <property type="entry name" value="UPF0127 PROTEIN MJ1496"/>
    <property type="match status" value="1"/>
</dbReference>
<accession>A0A227KSB5</accession>
<dbReference type="InterPro" id="IPR038695">
    <property type="entry name" value="Saro_0823-like_sf"/>
</dbReference>
<keyword evidence="3" id="KW-1185">Reference proteome</keyword>
<dbReference type="GeneID" id="78363103"/>
<keyword evidence="1" id="KW-0732">Signal</keyword>
<dbReference type="Proteomes" id="UP000214610">
    <property type="component" value="Unassembled WGS sequence"/>
</dbReference>
<dbReference type="Pfam" id="PF02643">
    <property type="entry name" value="DUF192"/>
    <property type="match status" value="1"/>
</dbReference>
<sequence length="137" mass="15722">MKYCYRILLALLLPLAVNAAEIKEIQINQKNIQVEIADTDQERELGLMYRKALPAEAGMLFKFDNAMPVCMWMKNTYIPLSVAFIDSNGTIINIEKMHPLTENIHCSKRAAKYALEMNQGWFEKNKIKEGDKVAKLN</sequence>
<dbReference type="RefSeq" id="WP_066590832.1">
    <property type="nucleotide sequence ID" value="NZ_CAJTBZ010000023.1"/>
</dbReference>
<comment type="caution">
    <text evidence="2">The sequence shown here is derived from an EMBL/GenBank/DDBJ whole genome shotgun (WGS) entry which is preliminary data.</text>
</comment>
<evidence type="ECO:0008006" key="4">
    <source>
        <dbReference type="Google" id="ProtNLM"/>
    </source>
</evidence>
<dbReference type="PANTHER" id="PTHR37953:SF1">
    <property type="entry name" value="UPF0127 PROTEIN MJ1496"/>
    <property type="match status" value="1"/>
</dbReference>
<dbReference type="EMBL" id="NHMP01000001">
    <property type="protein sequence ID" value="OXE50915.1"/>
    <property type="molecule type" value="Genomic_DNA"/>
</dbReference>
<evidence type="ECO:0000313" key="2">
    <source>
        <dbReference type="EMBL" id="OXE50915.1"/>
    </source>
</evidence>
<proteinExistence type="predicted"/>
<dbReference type="AlphaFoldDB" id="A0A227KSB5"/>
<gene>
    <name evidence="2" type="ORF">ADH67_01015</name>
</gene>
<protein>
    <recommendedName>
        <fullName evidence="4">DUF192 domain-containing protein</fullName>
    </recommendedName>
</protein>
<feature type="chain" id="PRO_5011262680" description="DUF192 domain-containing protein" evidence="1">
    <location>
        <begin position="20"/>
        <end position="137"/>
    </location>
</feature>
<dbReference type="InterPro" id="IPR003795">
    <property type="entry name" value="DUF192"/>
</dbReference>
<evidence type="ECO:0000256" key="1">
    <source>
        <dbReference type="SAM" id="SignalP"/>
    </source>
</evidence>
<feature type="signal peptide" evidence="1">
    <location>
        <begin position="1"/>
        <end position="19"/>
    </location>
</feature>
<organism evidence="2 3">
    <name type="scientific">Turicimonas muris</name>
    <dbReference type="NCBI Taxonomy" id="1796652"/>
    <lineage>
        <taxon>Bacteria</taxon>
        <taxon>Pseudomonadati</taxon>
        <taxon>Pseudomonadota</taxon>
        <taxon>Betaproteobacteria</taxon>
        <taxon>Burkholderiales</taxon>
        <taxon>Sutterellaceae</taxon>
        <taxon>Turicimonas</taxon>
    </lineage>
</organism>